<dbReference type="InterPro" id="IPR004552">
    <property type="entry name" value="AGP_acyltrans"/>
</dbReference>
<keyword evidence="4 5" id="KW-0012">Acyltransferase</keyword>
<organism evidence="8 9">
    <name type="scientific">Ridgeia piscesae</name>
    <name type="common">Tubeworm</name>
    <dbReference type="NCBI Taxonomy" id="27915"/>
    <lineage>
        <taxon>Eukaryota</taxon>
        <taxon>Metazoa</taxon>
        <taxon>Spiralia</taxon>
        <taxon>Lophotrochozoa</taxon>
        <taxon>Annelida</taxon>
        <taxon>Polychaeta</taxon>
        <taxon>Sedentaria</taxon>
        <taxon>Canalipalpata</taxon>
        <taxon>Sabellida</taxon>
        <taxon>Siboglinidae</taxon>
        <taxon>Ridgeia</taxon>
    </lineage>
</organism>
<evidence type="ECO:0000256" key="6">
    <source>
        <dbReference type="SAM" id="Phobius"/>
    </source>
</evidence>
<comment type="domain">
    <text evidence="5">The HXXXXD motif is essential for acyltransferase activity and may constitute the binding site for the phosphate moiety of the glycerol-3-phosphate.</text>
</comment>
<gene>
    <name evidence="8" type="ORF">NP493_73g04026</name>
</gene>
<dbReference type="PANTHER" id="PTHR10434">
    <property type="entry name" value="1-ACYL-SN-GLYCEROL-3-PHOSPHATE ACYLTRANSFERASE"/>
    <property type="match status" value="1"/>
</dbReference>
<keyword evidence="5" id="KW-1208">Phospholipid metabolism</keyword>
<accession>A0AAD9UIQ3</accession>
<keyword evidence="6" id="KW-0472">Membrane</keyword>
<evidence type="ECO:0000256" key="1">
    <source>
        <dbReference type="ARBA" id="ARBA00004728"/>
    </source>
</evidence>
<dbReference type="SUPFAM" id="SSF69593">
    <property type="entry name" value="Glycerol-3-phosphate (1)-acyltransferase"/>
    <property type="match status" value="1"/>
</dbReference>
<feature type="domain" description="Phospholipid/glycerol acyltransferase" evidence="7">
    <location>
        <begin position="92"/>
        <end position="208"/>
    </location>
</feature>
<proteinExistence type="inferred from homology"/>
<dbReference type="EMBL" id="JAODUO010000071">
    <property type="protein sequence ID" value="KAK2190707.1"/>
    <property type="molecule type" value="Genomic_DNA"/>
</dbReference>
<name>A0AAD9UIQ3_RIDPI</name>
<dbReference type="PANTHER" id="PTHR10434:SF11">
    <property type="entry name" value="1-ACYL-SN-GLYCEROL-3-PHOSPHATE ACYLTRANSFERASE"/>
    <property type="match status" value="1"/>
</dbReference>
<dbReference type="Proteomes" id="UP001209878">
    <property type="component" value="Unassembled WGS sequence"/>
</dbReference>
<dbReference type="Pfam" id="PF01553">
    <property type="entry name" value="Acyltransferase"/>
    <property type="match status" value="1"/>
</dbReference>
<dbReference type="SMART" id="SM00563">
    <property type="entry name" value="PlsC"/>
    <property type="match status" value="1"/>
</dbReference>
<keyword evidence="5" id="KW-0594">Phospholipid biosynthesis</keyword>
<feature type="transmembrane region" description="Helical" evidence="6">
    <location>
        <begin position="34"/>
        <end position="53"/>
    </location>
</feature>
<dbReference type="NCBIfam" id="TIGR00530">
    <property type="entry name" value="AGP_acyltrn"/>
    <property type="match status" value="1"/>
</dbReference>
<dbReference type="GO" id="GO:0003841">
    <property type="term" value="F:1-acylglycerol-3-phosphate O-acyltransferase activity"/>
    <property type="evidence" value="ECO:0007669"/>
    <property type="project" value="UniProtKB-UniRule"/>
</dbReference>
<keyword evidence="5" id="KW-0444">Lipid biosynthesis</keyword>
<evidence type="ECO:0000256" key="5">
    <source>
        <dbReference type="RuleBase" id="RU361267"/>
    </source>
</evidence>
<protein>
    <recommendedName>
        <fullName evidence="5">1-acyl-sn-glycerol-3-phosphate acyltransferase</fullName>
        <ecNumber evidence="5">2.3.1.51</ecNumber>
    </recommendedName>
</protein>
<feature type="transmembrane region" description="Helical" evidence="6">
    <location>
        <begin position="123"/>
        <end position="141"/>
    </location>
</feature>
<comment type="pathway">
    <text evidence="1">Phospholipid metabolism; CDP-diacylglycerol biosynthesis; CDP-diacylglycerol from sn-glycerol 3-phosphate: step 2/3.</text>
</comment>
<dbReference type="EC" id="2.3.1.51" evidence="5"/>
<evidence type="ECO:0000256" key="3">
    <source>
        <dbReference type="ARBA" id="ARBA00022679"/>
    </source>
</evidence>
<comment type="similarity">
    <text evidence="2 5">Belongs to the 1-acyl-sn-glycerol-3-phosphate acyltransferase family.</text>
</comment>
<evidence type="ECO:0000256" key="4">
    <source>
        <dbReference type="ARBA" id="ARBA00023315"/>
    </source>
</evidence>
<comment type="caution">
    <text evidence="8">The sequence shown here is derived from an EMBL/GenBank/DDBJ whole genome shotgun (WGS) entry which is preliminary data.</text>
</comment>
<dbReference type="GO" id="GO:0006654">
    <property type="term" value="P:phosphatidic acid biosynthetic process"/>
    <property type="evidence" value="ECO:0007669"/>
    <property type="project" value="TreeGrafter"/>
</dbReference>
<feature type="transmembrane region" description="Helical" evidence="6">
    <location>
        <begin position="5"/>
        <end position="22"/>
    </location>
</feature>
<dbReference type="GO" id="GO:0005783">
    <property type="term" value="C:endoplasmic reticulum"/>
    <property type="evidence" value="ECO:0007669"/>
    <property type="project" value="TreeGrafter"/>
</dbReference>
<keyword evidence="9" id="KW-1185">Reference proteome</keyword>
<dbReference type="AlphaFoldDB" id="A0AAD9UIQ3"/>
<keyword evidence="3 5" id="KW-0808">Transferase</keyword>
<sequence>MDATCVSVLLVGCVIIFTYVWLTNSVFRYYVKFTYYYSVLFFSGFIVIPFALLRPKDIRNIRGVMALWSTFFSALRFQVEVRSRENMPDKPCVLVCNHQSSLDVISMMDILPDRCSVLAKRELLYFGPFGFAAWLSGLVFVDRLNREKARNTMDMIAKLMHDNQLKIWVFPEGTRSHRDDGMLPFKKGAFNLAVSAQVPIVPVVFSSYRNFFSQSRKIFNRGKVIVECLPPVSTEGLTAEDVTELTEKVRNSMLDAFKRISQEFEPLRSNEKKED</sequence>
<keyword evidence="6" id="KW-1133">Transmembrane helix</keyword>
<evidence type="ECO:0000313" key="8">
    <source>
        <dbReference type="EMBL" id="KAK2190707.1"/>
    </source>
</evidence>
<dbReference type="GO" id="GO:0016020">
    <property type="term" value="C:membrane"/>
    <property type="evidence" value="ECO:0007669"/>
    <property type="project" value="InterPro"/>
</dbReference>
<keyword evidence="5" id="KW-0443">Lipid metabolism</keyword>
<evidence type="ECO:0000256" key="2">
    <source>
        <dbReference type="ARBA" id="ARBA00008655"/>
    </source>
</evidence>
<dbReference type="InterPro" id="IPR002123">
    <property type="entry name" value="Plipid/glycerol_acylTrfase"/>
</dbReference>
<evidence type="ECO:0000259" key="7">
    <source>
        <dbReference type="SMART" id="SM00563"/>
    </source>
</evidence>
<dbReference type="CDD" id="cd07989">
    <property type="entry name" value="LPLAT_AGPAT-like"/>
    <property type="match status" value="1"/>
</dbReference>
<evidence type="ECO:0000313" key="9">
    <source>
        <dbReference type="Proteomes" id="UP001209878"/>
    </source>
</evidence>
<keyword evidence="6" id="KW-0812">Transmembrane</keyword>
<comment type="catalytic activity">
    <reaction evidence="5">
        <text>a 1-acyl-sn-glycero-3-phosphate + an acyl-CoA = a 1,2-diacyl-sn-glycero-3-phosphate + CoA</text>
        <dbReference type="Rhea" id="RHEA:19709"/>
        <dbReference type="ChEBI" id="CHEBI:57287"/>
        <dbReference type="ChEBI" id="CHEBI:57970"/>
        <dbReference type="ChEBI" id="CHEBI:58342"/>
        <dbReference type="ChEBI" id="CHEBI:58608"/>
        <dbReference type="EC" id="2.3.1.51"/>
    </reaction>
</comment>
<reference evidence="8" key="1">
    <citation type="journal article" date="2023" name="Mol. Biol. Evol.">
        <title>Third-Generation Sequencing Reveals the Adaptive Role of the Epigenome in Three Deep-Sea Polychaetes.</title>
        <authorList>
            <person name="Perez M."/>
            <person name="Aroh O."/>
            <person name="Sun Y."/>
            <person name="Lan Y."/>
            <person name="Juniper S.K."/>
            <person name="Young C.R."/>
            <person name="Angers B."/>
            <person name="Qian P.Y."/>
        </authorList>
    </citation>
    <scope>NUCLEOTIDE SEQUENCE</scope>
    <source>
        <strain evidence="8">R07B-5</strain>
    </source>
</reference>